<keyword evidence="5" id="KW-0963">Cytoplasm</keyword>
<evidence type="ECO:0000256" key="1">
    <source>
        <dbReference type="ARBA" id="ARBA00022618"/>
    </source>
</evidence>
<dbReference type="GO" id="GO:0000917">
    <property type="term" value="P:division septum assembly"/>
    <property type="evidence" value="ECO:0007669"/>
    <property type="project" value="UniProtKB-KW"/>
</dbReference>
<dbReference type="GO" id="GO:0043093">
    <property type="term" value="P:FtsZ-dependent cytokinesis"/>
    <property type="evidence" value="ECO:0007669"/>
    <property type="project" value="UniProtKB-UniRule"/>
</dbReference>
<comment type="function">
    <text evidence="4 5">Cell division protein that is part of the divisome complex and is recruited early to the Z-ring. Probably stimulates Z-ring formation, perhaps through the cross-linking of FtsZ protofilaments. Its function overlaps with FtsA.</text>
</comment>
<comment type="subcellular location">
    <subcellularLocation>
        <location evidence="5">Cytoplasm</location>
    </subcellularLocation>
    <text evidence="5">Localizes to the division site, in a FtsZ-dependent manner.</text>
</comment>
<dbReference type="InterPro" id="IPR023052">
    <property type="entry name" value="Cell_div_SepF"/>
</dbReference>
<evidence type="ECO:0000256" key="4">
    <source>
        <dbReference type="ARBA" id="ARBA00044936"/>
    </source>
</evidence>
<proteinExistence type="inferred from homology"/>
<protein>
    <recommendedName>
        <fullName evidence="5">Cell division protein SepF</fullName>
    </recommendedName>
</protein>
<keyword evidence="1 5" id="KW-0132">Cell division</keyword>
<dbReference type="InterPro" id="IPR007561">
    <property type="entry name" value="Cell_div_SepF/SepF-rel"/>
</dbReference>
<evidence type="ECO:0000313" key="6">
    <source>
        <dbReference type="EMBL" id="MST50489.1"/>
    </source>
</evidence>
<dbReference type="HAMAP" id="MF_01197">
    <property type="entry name" value="SepF"/>
    <property type="match status" value="1"/>
</dbReference>
<gene>
    <name evidence="5" type="primary">sepF</name>
    <name evidence="6" type="ORF">FYJ63_09690</name>
</gene>
<evidence type="ECO:0000256" key="3">
    <source>
        <dbReference type="ARBA" id="ARBA00023306"/>
    </source>
</evidence>
<name>A0A7K0K4X0_9ACTO</name>
<dbReference type="InterPro" id="IPR038594">
    <property type="entry name" value="SepF-like_sf"/>
</dbReference>
<evidence type="ECO:0000256" key="5">
    <source>
        <dbReference type="HAMAP-Rule" id="MF_01197"/>
    </source>
</evidence>
<dbReference type="RefSeq" id="WP_154546200.1">
    <property type="nucleotide sequence ID" value="NZ_JAQYQY010000038.1"/>
</dbReference>
<reference evidence="6 7" key="1">
    <citation type="submission" date="2019-08" db="EMBL/GenBank/DDBJ databases">
        <title>In-depth cultivation of the pig gut microbiome towards novel bacterial diversity and tailored functional studies.</title>
        <authorList>
            <person name="Wylensek D."/>
            <person name="Hitch T.C.A."/>
            <person name="Clavel T."/>
        </authorList>
    </citation>
    <scope>NUCLEOTIDE SEQUENCE [LARGE SCALE GENOMIC DNA]</scope>
    <source>
        <strain evidence="6 7">RF-GAM-744-WT-7</strain>
    </source>
</reference>
<comment type="caution">
    <text evidence="6">The sequence shown here is derived from an EMBL/GenBank/DDBJ whole genome shotgun (WGS) entry which is preliminary data.</text>
</comment>
<dbReference type="PANTHER" id="PTHR35798">
    <property type="entry name" value="CELL DIVISION PROTEIN SEPF"/>
    <property type="match status" value="1"/>
</dbReference>
<dbReference type="GO" id="GO:0005737">
    <property type="term" value="C:cytoplasm"/>
    <property type="evidence" value="ECO:0007669"/>
    <property type="project" value="UniProtKB-SubCell"/>
</dbReference>
<evidence type="ECO:0000313" key="7">
    <source>
        <dbReference type="Proteomes" id="UP000442535"/>
    </source>
</evidence>
<sequence length="155" mass="17294">MGSALRNVLEKVGLREPTAADYEDEYEEMEDAPLGEVHEFPRSTEVEAPEKPDVAVTEAPAPAQVIDRIKTSKPMSYSDAPEIGDYLRENVPVILNLNHMDKPEGQRMVDFVAGLCYGLEGQLEVVSDRVFLLTPKNIKTVNDTPQRSSFLPSKY</sequence>
<keyword evidence="2 5" id="KW-0717">Septation</keyword>
<accession>A0A7K0K4X0</accession>
<keyword evidence="3 5" id="KW-0131">Cell cycle</keyword>
<dbReference type="Pfam" id="PF04472">
    <property type="entry name" value="SepF"/>
    <property type="match status" value="1"/>
</dbReference>
<dbReference type="PANTHER" id="PTHR35798:SF1">
    <property type="entry name" value="CELL DIVISION PROTEIN SEPF"/>
    <property type="match status" value="1"/>
</dbReference>
<keyword evidence="7" id="KW-1185">Reference proteome</keyword>
<dbReference type="Proteomes" id="UP000442535">
    <property type="component" value="Unassembled WGS sequence"/>
</dbReference>
<dbReference type="AlphaFoldDB" id="A0A7K0K4X0"/>
<dbReference type="EMBL" id="VUMY01000020">
    <property type="protein sequence ID" value="MST50489.1"/>
    <property type="molecule type" value="Genomic_DNA"/>
</dbReference>
<evidence type="ECO:0000256" key="2">
    <source>
        <dbReference type="ARBA" id="ARBA00023210"/>
    </source>
</evidence>
<dbReference type="Gene3D" id="3.30.110.150">
    <property type="entry name" value="SepF-like protein"/>
    <property type="match status" value="1"/>
</dbReference>
<comment type="subunit">
    <text evidence="5">Homodimer. Interacts with FtsZ.</text>
</comment>
<organism evidence="6 7">
    <name type="scientific">Mobiluncus porci</name>
    <dbReference type="NCBI Taxonomy" id="2652278"/>
    <lineage>
        <taxon>Bacteria</taxon>
        <taxon>Bacillati</taxon>
        <taxon>Actinomycetota</taxon>
        <taxon>Actinomycetes</taxon>
        <taxon>Actinomycetales</taxon>
        <taxon>Actinomycetaceae</taxon>
        <taxon>Mobiluncus</taxon>
    </lineage>
</organism>
<comment type="similarity">
    <text evidence="5">Belongs to the SepF family.</text>
</comment>